<evidence type="ECO:0000256" key="4">
    <source>
        <dbReference type="SAM" id="Phobius"/>
    </source>
</evidence>
<feature type="repeat" description="WD" evidence="3">
    <location>
        <begin position="642"/>
        <end position="683"/>
    </location>
</feature>
<dbReference type="PROSITE" id="PS00678">
    <property type="entry name" value="WD_REPEATS_1"/>
    <property type="match status" value="6"/>
</dbReference>
<evidence type="ECO:0000256" key="3">
    <source>
        <dbReference type="PROSITE-ProRule" id="PRU00221"/>
    </source>
</evidence>
<feature type="repeat" description="WD" evidence="3">
    <location>
        <begin position="869"/>
        <end position="903"/>
    </location>
</feature>
<dbReference type="InterPro" id="IPR019775">
    <property type="entry name" value="WD40_repeat_CS"/>
</dbReference>
<dbReference type="SUPFAM" id="SSF50998">
    <property type="entry name" value="Quinoprotein alcohol dehydrogenase-like"/>
    <property type="match status" value="2"/>
</dbReference>
<feature type="repeat" description="WD" evidence="3">
    <location>
        <begin position="1091"/>
        <end position="1132"/>
    </location>
</feature>
<dbReference type="GO" id="GO:0007165">
    <property type="term" value="P:signal transduction"/>
    <property type="evidence" value="ECO:0007669"/>
    <property type="project" value="InterPro"/>
</dbReference>
<feature type="domain" description="Novel STAND NTPase 1" evidence="6">
    <location>
        <begin position="128"/>
        <end position="504"/>
    </location>
</feature>
<dbReference type="CDD" id="cd00200">
    <property type="entry name" value="WD40"/>
    <property type="match status" value="2"/>
</dbReference>
<feature type="repeat" description="WD" evidence="3">
    <location>
        <begin position="777"/>
        <end position="818"/>
    </location>
</feature>
<dbReference type="PRINTS" id="PR00320">
    <property type="entry name" value="GPROTEINBRPT"/>
</dbReference>
<evidence type="ECO:0000313" key="7">
    <source>
        <dbReference type="EMBL" id="ANZ41776.1"/>
    </source>
</evidence>
<dbReference type="SUPFAM" id="SSF52540">
    <property type="entry name" value="P-loop containing nucleoside triphosphate hydrolases"/>
    <property type="match status" value="1"/>
</dbReference>
<evidence type="ECO:0000259" key="6">
    <source>
        <dbReference type="Pfam" id="PF20703"/>
    </source>
</evidence>
<dbReference type="PROSITE" id="PS50082">
    <property type="entry name" value="WD_REPEATS_2"/>
    <property type="match status" value="13"/>
</dbReference>
<feature type="repeat" description="WD" evidence="3">
    <location>
        <begin position="823"/>
        <end position="864"/>
    </location>
</feature>
<feature type="repeat" description="WD" evidence="3">
    <location>
        <begin position="731"/>
        <end position="772"/>
    </location>
</feature>
<dbReference type="InterPro" id="IPR001680">
    <property type="entry name" value="WD40_rpt"/>
</dbReference>
<feature type="repeat" description="WD" evidence="3">
    <location>
        <begin position="954"/>
        <end position="995"/>
    </location>
</feature>
<dbReference type="Gene3D" id="2.130.10.10">
    <property type="entry name" value="YVTN repeat-like/Quinoprotein amine dehydrogenase"/>
    <property type="match status" value="5"/>
</dbReference>
<gene>
    <name evidence="7" type="ORF">BBK82_43410</name>
</gene>
<dbReference type="PANTHER" id="PTHR22847">
    <property type="entry name" value="WD40 REPEAT PROTEIN"/>
    <property type="match status" value="1"/>
</dbReference>
<dbReference type="STRING" id="1586287.BBK82_43410"/>
<feature type="repeat" description="WD" evidence="3">
    <location>
        <begin position="687"/>
        <end position="719"/>
    </location>
</feature>
<evidence type="ECO:0000259" key="5">
    <source>
        <dbReference type="Pfam" id="PF13676"/>
    </source>
</evidence>
<keyword evidence="4" id="KW-0472">Membrane</keyword>
<evidence type="ECO:0000256" key="2">
    <source>
        <dbReference type="ARBA" id="ARBA00022737"/>
    </source>
</evidence>
<dbReference type="InterPro" id="IPR049052">
    <property type="entry name" value="nSTAND1"/>
</dbReference>
<keyword evidence="1 3" id="KW-0853">WD repeat</keyword>
<feature type="repeat" description="WD" evidence="3">
    <location>
        <begin position="1226"/>
        <end position="1259"/>
    </location>
</feature>
<dbReference type="EMBL" id="CP016793">
    <property type="protein sequence ID" value="ANZ41776.1"/>
    <property type="molecule type" value="Genomic_DNA"/>
</dbReference>
<dbReference type="InterPro" id="IPR011047">
    <property type="entry name" value="Quinoprotein_ADH-like_sf"/>
</dbReference>
<sequence length="1299" mass="139219">MAFAVEVSEWLRADGHENFLDRAPVDGVQVGEDWRERLYGELRQVDAIVCLVSRGFLTSFWCSAEVGIADALGCRILQLRLDDVVHPLLHRLQYADFAADPHRAREQLLRAVRGLDLGREKWCEGQNPFPGLKAFTAELSGLFFGRADETRELSSRLRAATTSRLLAVVGPSGCGKSSLVRAGLLPVLAQESDWLPLVPLTPGDDPVAALARSITATARRLGMHWSVAGVREELERDGVTRLADELVVAGAGPDAQVLVVIDQAEELFTRAVDAHAFAELVAPVRVVATLRSEFLDQLNAAAGTQVDTFLLAPLSRDMLRVVITEPARIAGLRVEPDLVARLVADTGRGEALPLLAFVLHQLAEGLSRGGEMSLARYHELGGVRGALSRHADSALVAATGNGRLTETEIVAGLVALATVNERVEPTRRRVAADVLAVDVSEFVLRRLLVVTSDDDGGRWVEVAHEALLTGWPPLRDAISDRSAALVAARSVEKAADEWRENESDDFLWSGERLTTTLKTLRPDHAAGAVVDVSPAAQSFLDAGVRRNRRGRSRRIALIAVVALLLTSALTAAGLAWQQQRYTAEQRAIAQARQLVPRAEQLREVSPVQALRLGLAAERLHSDSETRDSLVNTLLGSGYRSTLTGHSAAVAKVVFSDDGRWLATAGTDKTVVLWKVDASGGVTRARTLTGHGGPVLSLAFHPDGTLLASGAKDGQVLLWDTADAVPPVHLPANADMREAPSVVFSPDGTTLATAGSSGSVLFWDVRQRTAPRLLAPAITEHRERVVAIEWRRNGGLLVTGSEDNTARLWDVHDLANVRAVGAPLTAHIEDVNAVPLSPDGRLLATASADHLVLLWDVSDPAAPRRLGEPLVGHANWVNTGAFSGDGSLLATGGADKTVIVWDVRDPGRPRRQAVLSGHEHGVNTVAFRQNLLATAGRDQKVMLWEAAETAVTQQFTAHTSYVNAMAATPDGRTLATAGADRTVLLWDTSALDRVQRAGDPLRTPQGAAAAVAFRGDGRLLAAGAGRDVVLWDTSDLARARQITPPLTGHRGTVRAVEFRPDRRVLASGSSDGQLMLWDTGEQSGPRALGEPVAAHESPLWTLAFNQAGTVLVTGAGDGKIALWDVRDPAAPRRIGEPLSGHTNRVNSLAFSPDDRLMASGGEDKTVQLWDLTDPSNPRGRGTIAGHGSPIKSVAFDQDGRVLATGAADNETRLWDVTGPVTQLGPPLDGHTNWVNAIEFPARGRAIVTGSADGTIRVRDLTGFYDVLNHPVARACQRAGRGLDPQEWARSVDLRFEQSCP</sequence>
<dbReference type="Proteomes" id="UP000093053">
    <property type="component" value="Chromosome"/>
</dbReference>
<evidence type="ECO:0000256" key="1">
    <source>
        <dbReference type="ARBA" id="ARBA00022574"/>
    </source>
</evidence>
<accession>A0A1B2HVK7</accession>
<feature type="repeat" description="WD" evidence="3">
    <location>
        <begin position="1045"/>
        <end position="1077"/>
    </location>
</feature>
<feature type="repeat" description="WD" evidence="3">
    <location>
        <begin position="1137"/>
        <end position="1170"/>
    </location>
</feature>
<reference evidence="7 8" key="1">
    <citation type="submission" date="2016-07" db="EMBL/GenBank/DDBJ databases">
        <title>Complete genome sequence of the Lentzea guizhouensis DHS C013.</title>
        <authorList>
            <person name="Cao C."/>
        </authorList>
    </citation>
    <scope>NUCLEOTIDE SEQUENCE [LARGE SCALE GENOMIC DNA]</scope>
    <source>
        <strain evidence="7 8">DHS C013</strain>
    </source>
</reference>
<dbReference type="Pfam" id="PF13676">
    <property type="entry name" value="TIR_2"/>
    <property type="match status" value="1"/>
</dbReference>
<dbReference type="Pfam" id="PF20703">
    <property type="entry name" value="nSTAND1"/>
    <property type="match status" value="1"/>
</dbReference>
<dbReference type="InterPro" id="IPR036322">
    <property type="entry name" value="WD40_repeat_dom_sf"/>
</dbReference>
<keyword evidence="8" id="KW-1185">Reference proteome</keyword>
<feature type="domain" description="TIR" evidence="5">
    <location>
        <begin position="2"/>
        <end position="109"/>
    </location>
</feature>
<dbReference type="PROSITE" id="PS50294">
    <property type="entry name" value="WD_REPEATS_REGION"/>
    <property type="match status" value="12"/>
</dbReference>
<dbReference type="SUPFAM" id="SSF52200">
    <property type="entry name" value="Toll/Interleukin receptor TIR domain"/>
    <property type="match status" value="1"/>
</dbReference>
<dbReference type="InterPro" id="IPR015943">
    <property type="entry name" value="WD40/YVTN_repeat-like_dom_sf"/>
</dbReference>
<feature type="repeat" description="WD" evidence="3">
    <location>
        <begin position="1182"/>
        <end position="1215"/>
    </location>
</feature>
<dbReference type="InterPro" id="IPR027417">
    <property type="entry name" value="P-loop_NTPase"/>
</dbReference>
<dbReference type="SUPFAM" id="SSF50978">
    <property type="entry name" value="WD40 repeat-like"/>
    <property type="match status" value="1"/>
</dbReference>
<protein>
    <submittedName>
        <fullName evidence="7">Uncharacterized protein</fullName>
    </submittedName>
</protein>
<dbReference type="SMART" id="SM00320">
    <property type="entry name" value="WD40"/>
    <property type="match status" value="14"/>
</dbReference>
<feature type="transmembrane region" description="Helical" evidence="4">
    <location>
        <begin position="555"/>
        <end position="576"/>
    </location>
</feature>
<dbReference type="InterPro" id="IPR035897">
    <property type="entry name" value="Toll_tir_struct_dom_sf"/>
</dbReference>
<name>A0A1B2HVK7_9PSEU</name>
<dbReference type="Pfam" id="PF00400">
    <property type="entry name" value="WD40"/>
    <property type="match status" value="13"/>
</dbReference>
<proteinExistence type="predicted"/>
<dbReference type="Gene3D" id="3.40.50.300">
    <property type="entry name" value="P-loop containing nucleotide triphosphate hydrolases"/>
    <property type="match status" value="1"/>
</dbReference>
<keyword evidence="4" id="KW-0812">Transmembrane</keyword>
<feature type="repeat" description="WD" evidence="3">
    <location>
        <begin position="914"/>
        <end position="953"/>
    </location>
</feature>
<dbReference type="KEGG" id="led:BBK82_43410"/>
<keyword evidence="4" id="KW-1133">Transmembrane helix</keyword>
<dbReference type="Gene3D" id="3.40.50.10140">
    <property type="entry name" value="Toll/interleukin-1 receptor homology (TIR) domain"/>
    <property type="match status" value="1"/>
</dbReference>
<dbReference type="InterPro" id="IPR020472">
    <property type="entry name" value="WD40_PAC1"/>
</dbReference>
<dbReference type="PANTHER" id="PTHR22847:SF637">
    <property type="entry name" value="WD REPEAT DOMAIN 5B"/>
    <property type="match status" value="1"/>
</dbReference>
<keyword evidence="2" id="KW-0677">Repeat</keyword>
<organism evidence="7 8">
    <name type="scientific">Lentzea guizhouensis</name>
    <dbReference type="NCBI Taxonomy" id="1586287"/>
    <lineage>
        <taxon>Bacteria</taxon>
        <taxon>Bacillati</taxon>
        <taxon>Actinomycetota</taxon>
        <taxon>Actinomycetes</taxon>
        <taxon>Pseudonocardiales</taxon>
        <taxon>Pseudonocardiaceae</taxon>
        <taxon>Lentzea</taxon>
    </lineage>
</organism>
<dbReference type="InterPro" id="IPR000157">
    <property type="entry name" value="TIR_dom"/>
</dbReference>
<evidence type="ECO:0000313" key="8">
    <source>
        <dbReference type="Proteomes" id="UP000093053"/>
    </source>
</evidence>